<accession>A0A0K2GAN2</accession>
<evidence type="ECO:0000313" key="12">
    <source>
        <dbReference type="EMBL" id="ALA57914.1"/>
    </source>
</evidence>
<dbReference type="GO" id="GO:0032993">
    <property type="term" value="C:protein-DNA complex"/>
    <property type="evidence" value="ECO:0007669"/>
    <property type="project" value="TreeGrafter"/>
</dbReference>
<dbReference type="KEGG" id="nmv:NITMOv2_1487"/>
<keyword evidence="3 8" id="KW-0597">Phosphoprotein</keyword>
<dbReference type="RefSeq" id="WP_053379154.1">
    <property type="nucleotide sequence ID" value="NZ_CP011801.1"/>
</dbReference>
<organism evidence="12 13">
    <name type="scientific">Nitrospira moscoviensis</name>
    <dbReference type="NCBI Taxonomy" id="42253"/>
    <lineage>
        <taxon>Bacteria</taxon>
        <taxon>Pseudomonadati</taxon>
        <taxon>Nitrospirota</taxon>
        <taxon>Nitrospiria</taxon>
        <taxon>Nitrospirales</taxon>
        <taxon>Nitrospiraceae</taxon>
        <taxon>Nitrospira</taxon>
    </lineage>
</organism>
<evidence type="ECO:0000256" key="9">
    <source>
        <dbReference type="PROSITE-ProRule" id="PRU01091"/>
    </source>
</evidence>
<proteinExistence type="predicted"/>
<keyword evidence="2" id="KW-0963">Cytoplasm</keyword>
<dbReference type="InterPro" id="IPR036388">
    <property type="entry name" value="WH-like_DNA-bd_sf"/>
</dbReference>
<dbReference type="PROSITE" id="PS50110">
    <property type="entry name" value="RESPONSE_REGULATORY"/>
    <property type="match status" value="1"/>
</dbReference>
<dbReference type="PANTHER" id="PTHR48111">
    <property type="entry name" value="REGULATOR OF RPOS"/>
    <property type="match status" value="1"/>
</dbReference>
<keyword evidence="6 9" id="KW-0238">DNA-binding</keyword>
<dbReference type="AlphaFoldDB" id="A0A0K2GAN2"/>
<dbReference type="Pfam" id="PF00486">
    <property type="entry name" value="Trans_reg_C"/>
    <property type="match status" value="1"/>
</dbReference>
<dbReference type="InterPro" id="IPR011006">
    <property type="entry name" value="CheY-like_superfamily"/>
</dbReference>
<evidence type="ECO:0000256" key="8">
    <source>
        <dbReference type="PROSITE-ProRule" id="PRU00169"/>
    </source>
</evidence>
<dbReference type="STRING" id="42253.NITMOv2_1487"/>
<evidence type="ECO:0000259" key="10">
    <source>
        <dbReference type="PROSITE" id="PS50110"/>
    </source>
</evidence>
<dbReference type="FunFam" id="3.40.50.2300:FF:000021">
    <property type="entry name" value="Two-component system response regulator KdpE"/>
    <property type="match status" value="1"/>
</dbReference>
<dbReference type="GO" id="GO:0000987">
    <property type="term" value="F:cis-regulatory region sequence-specific DNA binding"/>
    <property type="evidence" value="ECO:0007669"/>
    <property type="project" value="UniProtKB-ARBA"/>
</dbReference>
<dbReference type="GO" id="GO:0045893">
    <property type="term" value="P:positive regulation of DNA-templated transcription"/>
    <property type="evidence" value="ECO:0007669"/>
    <property type="project" value="UniProtKB-ARBA"/>
</dbReference>
<feature type="domain" description="OmpR/PhoB-type" evidence="11">
    <location>
        <begin position="129"/>
        <end position="228"/>
    </location>
</feature>
<dbReference type="Gene3D" id="1.10.10.10">
    <property type="entry name" value="Winged helix-like DNA-binding domain superfamily/Winged helix DNA-binding domain"/>
    <property type="match status" value="1"/>
</dbReference>
<dbReference type="GO" id="GO:0042802">
    <property type="term" value="F:identical protein binding"/>
    <property type="evidence" value="ECO:0007669"/>
    <property type="project" value="UniProtKB-ARBA"/>
</dbReference>
<evidence type="ECO:0000256" key="4">
    <source>
        <dbReference type="ARBA" id="ARBA00023012"/>
    </source>
</evidence>
<dbReference type="SMART" id="SM00448">
    <property type="entry name" value="REC"/>
    <property type="match status" value="1"/>
</dbReference>
<dbReference type="EMBL" id="CP011801">
    <property type="protein sequence ID" value="ALA57914.1"/>
    <property type="molecule type" value="Genomic_DNA"/>
</dbReference>
<dbReference type="GO" id="GO:0000156">
    <property type="term" value="F:phosphorelay response regulator activity"/>
    <property type="evidence" value="ECO:0007669"/>
    <property type="project" value="TreeGrafter"/>
</dbReference>
<evidence type="ECO:0000256" key="5">
    <source>
        <dbReference type="ARBA" id="ARBA00023015"/>
    </source>
</evidence>
<keyword evidence="13" id="KW-1185">Reference proteome</keyword>
<reference evidence="12 13" key="1">
    <citation type="journal article" date="2015" name="Proc. Natl. Acad. Sci. U.S.A.">
        <title>Expanded metabolic versatility of ubiquitous nitrite-oxidizing bacteria from the genus Nitrospira.</title>
        <authorList>
            <person name="Koch H."/>
            <person name="Lucker S."/>
            <person name="Albertsen M."/>
            <person name="Kitzinger K."/>
            <person name="Herbold C."/>
            <person name="Spieck E."/>
            <person name="Nielsen P.H."/>
            <person name="Wagner M."/>
            <person name="Daims H."/>
        </authorList>
    </citation>
    <scope>NUCLEOTIDE SEQUENCE [LARGE SCALE GENOMIC DNA]</scope>
    <source>
        <strain evidence="12 13">NSP M-1</strain>
    </source>
</reference>
<dbReference type="Pfam" id="PF00072">
    <property type="entry name" value="Response_reg"/>
    <property type="match status" value="1"/>
</dbReference>
<feature type="domain" description="Response regulatory" evidence="10">
    <location>
        <begin position="6"/>
        <end position="119"/>
    </location>
</feature>
<dbReference type="GO" id="GO:0005829">
    <property type="term" value="C:cytosol"/>
    <property type="evidence" value="ECO:0007669"/>
    <property type="project" value="TreeGrafter"/>
</dbReference>
<dbReference type="Gene3D" id="6.10.250.690">
    <property type="match status" value="1"/>
</dbReference>
<dbReference type="CDD" id="cd00383">
    <property type="entry name" value="trans_reg_C"/>
    <property type="match status" value="1"/>
</dbReference>
<evidence type="ECO:0000256" key="1">
    <source>
        <dbReference type="ARBA" id="ARBA00004496"/>
    </source>
</evidence>
<gene>
    <name evidence="12" type="primary">kdpE</name>
    <name evidence="12" type="ORF">NITMOv2_1487</name>
</gene>
<comment type="subcellular location">
    <subcellularLocation>
        <location evidence="1">Cytoplasm</location>
    </subcellularLocation>
</comment>
<sequence length="234" mass="26095">MTQGARILVLDDEPQIRRSLQINLEGRGYAVETAGTGEEALASVRNRRPDVVIVDLLLPGMDGVEVTRRLRDSSALPIIVLSAIGEERRKVEALEAGADDYMTKPFGMEELLARIRSLLRRAAGAHGARPVFVAGRLTVNFDRREVTLGDAPVKLTPTEYDLLKYMIEHAGKVLTHRMLLQAVWGPAYAEQAQYLRVFVGQLRRKLESRPERPRFIVTDPGVGYRFCAEPDSSS</sequence>
<keyword evidence="4" id="KW-0902">Two-component regulatory system</keyword>
<name>A0A0K2GAN2_NITMO</name>
<dbReference type="PANTHER" id="PTHR48111:SF50">
    <property type="entry name" value="KDP OPERON TRANSCRIPTIONAL REGULATORY PROTEIN KDPE"/>
    <property type="match status" value="1"/>
</dbReference>
<dbReference type="InterPro" id="IPR001789">
    <property type="entry name" value="Sig_transdc_resp-reg_receiver"/>
</dbReference>
<dbReference type="OrthoDB" id="9802426at2"/>
<feature type="DNA-binding region" description="OmpR/PhoB-type" evidence="9">
    <location>
        <begin position="129"/>
        <end position="228"/>
    </location>
</feature>
<dbReference type="InterPro" id="IPR039420">
    <property type="entry name" value="WalR-like"/>
</dbReference>
<evidence type="ECO:0000256" key="6">
    <source>
        <dbReference type="ARBA" id="ARBA00023125"/>
    </source>
</evidence>
<dbReference type="SUPFAM" id="SSF52172">
    <property type="entry name" value="CheY-like"/>
    <property type="match status" value="1"/>
</dbReference>
<evidence type="ECO:0000256" key="7">
    <source>
        <dbReference type="ARBA" id="ARBA00023163"/>
    </source>
</evidence>
<evidence type="ECO:0000256" key="3">
    <source>
        <dbReference type="ARBA" id="ARBA00022553"/>
    </source>
</evidence>
<dbReference type="SMART" id="SM00862">
    <property type="entry name" value="Trans_reg_C"/>
    <property type="match status" value="1"/>
</dbReference>
<dbReference type="Gene3D" id="3.40.50.2300">
    <property type="match status" value="1"/>
</dbReference>
<dbReference type="CDD" id="cd17620">
    <property type="entry name" value="REC_OmpR_KdpE-like"/>
    <property type="match status" value="1"/>
</dbReference>
<protein>
    <submittedName>
        <fullName evidence="12">DNA-binding response regulator in two-component regulatory system with KdpD</fullName>
    </submittedName>
</protein>
<dbReference type="PATRIC" id="fig|42253.5.peg.1457"/>
<dbReference type="FunFam" id="1.10.10.10:FF:000210">
    <property type="entry name" value="Winged-helix transcriptional response regulator KdpE"/>
    <property type="match status" value="1"/>
</dbReference>
<dbReference type="PROSITE" id="PS51755">
    <property type="entry name" value="OMPR_PHOB"/>
    <property type="match status" value="1"/>
</dbReference>
<evidence type="ECO:0000259" key="11">
    <source>
        <dbReference type="PROSITE" id="PS51755"/>
    </source>
</evidence>
<evidence type="ECO:0000313" key="13">
    <source>
        <dbReference type="Proteomes" id="UP000069205"/>
    </source>
</evidence>
<evidence type="ECO:0000256" key="2">
    <source>
        <dbReference type="ARBA" id="ARBA00022490"/>
    </source>
</evidence>
<keyword evidence="5" id="KW-0805">Transcription regulation</keyword>
<keyword evidence="7" id="KW-0804">Transcription</keyword>
<dbReference type="InterPro" id="IPR001867">
    <property type="entry name" value="OmpR/PhoB-type_DNA-bd"/>
</dbReference>
<dbReference type="Proteomes" id="UP000069205">
    <property type="component" value="Chromosome"/>
</dbReference>
<feature type="modified residue" description="4-aspartylphosphate" evidence="8">
    <location>
        <position position="55"/>
    </location>
</feature>